<sequence>MTSTPLTAEPSTLDDINRIGIAFAQAKVVLSAIELDLFTVLAAGPATENELRERLGLHPRASRDFLSALVSFGLLRKDGDTYTNAPGADRHLDKAKPEYAGAFLERANRMMYPAWSGLTGLLHTGEPQLAGREDQAAAFERMMADPGHLRNFLRMMDAVSGPLGPHLAAAFDWSAHHSVLDVGGARGNLVAQVLAAHPHLTGGVFDLPAIAPLFDEHMAGFGLGERASFTGGDFFTDDLPEADVVVTGHVLHDWTPAERALLVKKMAAAVRPGGALLIYDMLLDETPGDPWNTLISLNMQLITNGGSEYTLAECTGWLTDAGLELAGTVPLGDHDTLVIARKPAAAGEPAA</sequence>
<keyword evidence="7" id="KW-1185">Reference proteome</keyword>
<evidence type="ECO:0000313" key="7">
    <source>
        <dbReference type="Proteomes" id="UP001501867"/>
    </source>
</evidence>
<dbReference type="GO" id="GO:0032259">
    <property type="term" value="P:methylation"/>
    <property type="evidence" value="ECO:0007669"/>
    <property type="project" value="UniProtKB-KW"/>
</dbReference>
<keyword evidence="2" id="KW-0808">Transferase</keyword>
<dbReference type="PANTHER" id="PTHR43712">
    <property type="entry name" value="PUTATIVE (AFU_ORTHOLOGUE AFUA_4G14580)-RELATED"/>
    <property type="match status" value="1"/>
</dbReference>
<protein>
    <submittedName>
        <fullName evidence="6">Methyltransferase</fullName>
    </submittedName>
</protein>
<dbReference type="InterPro" id="IPR036388">
    <property type="entry name" value="WH-like_DNA-bd_sf"/>
</dbReference>
<dbReference type="Gene3D" id="3.40.50.150">
    <property type="entry name" value="Vaccinia Virus protein VP39"/>
    <property type="match status" value="1"/>
</dbReference>
<dbReference type="InterPro" id="IPR001077">
    <property type="entry name" value="COMT_C"/>
</dbReference>
<dbReference type="SUPFAM" id="SSF46785">
    <property type="entry name" value="Winged helix' DNA-binding domain"/>
    <property type="match status" value="1"/>
</dbReference>
<feature type="domain" description="O-methyltransferase C-terminal" evidence="4">
    <location>
        <begin position="136"/>
        <end position="322"/>
    </location>
</feature>
<accession>A0ABN0VGC1</accession>
<dbReference type="Pfam" id="PF08100">
    <property type="entry name" value="Dimerisation"/>
    <property type="match status" value="1"/>
</dbReference>
<dbReference type="Pfam" id="PF00891">
    <property type="entry name" value="Methyltransf_2"/>
    <property type="match status" value="1"/>
</dbReference>
<dbReference type="EMBL" id="BAAABV010000018">
    <property type="protein sequence ID" value="GAA0297120.1"/>
    <property type="molecule type" value="Genomic_DNA"/>
</dbReference>
<dbReference type="PANTHER" id="PTHR43712:SF2">
    <property type="entry name" value="O-METHYLTRANSFERASE CICE"/>
    <property type="match status" value="1"/>
</dbReference>
<dbReference type="PROSITE" id="PS51683">
    <property type="entry name" value="SAM_OMT_II"/>
    <property type="match status" value="1"/>
</dbReference>
<dbReference type="PIRSF" id="PIRSF005739">
    <property type="entry name" value="O-mtase"/>
    <property type="match status" value="1"/>
</dbReference>
<feature type="domain" description="O-methyltransferase dimerisation" evidence="5">
    <location>
        <begin position="23"/>
        <end position="92"/>
    </location>
</feature>
<dbReference type="SUPFAM" id="SSF53335">
    <property type="entry name" value="S-adenosyl-L-methionine-dependent methyltransferases"/>
    <property type="match status" value="1"/>
</dbReference>
<dbReference type="Proteomes" id="UP001501867">
    <property type="component" value="Unassembled WGS sequence"/>
</dbReference>
<dbReference type="GO" id="GO:0008168">
    <property type="term" value="F:methyltransferase activity"/>
    <property type="evidence" value="ECO:0007669"/>
    <property type="project" value="UniProtKB-KW"/>
</dbReference>
<reference evidence="6 7" key="1">
    <citation type="journal article" date="2019" name="Int. J. Syst. Evol. Microbiol.">
        <title>The Global Catalogue of Microorganisms (GCM) 10K type strain sequencing project: providing services to taxonomists for standard genome sequencing and annotation.</title>
        <authorList>
            <consortium name="The Broad Institute Genomics Platform"/>
            <consortium name="The Broad Institute Genome Sequencing Center for Infectious Disease"/>
            <person name="Wu L."/>
            <person name="Ma J."/>
        </authorList>
    </citation>
    <scope>NUCLEOTIDE SEQUENCE [LARGE SCALE GENOMIC DNA]</scope>
    <source>
        <strain evidence="6 7">JCM 4505</strain>
    </source>
</reference>
<dbReference type="InterPro" id="IPR016461">
    <property type="entry name" value="COMT-like"/>
</dbReference>
<evidence type="ECO:0000313" key="6">
    <source>
        <dbReference type="EMBL" id="GAA0297120.1"/>
    </source>
</evidence>
<dbReference type="InterPro" id="IPR036390">
    <property type="entry name" value="WH_DNA-bd_sf"/>
</dbReference>
<dbReference type="InterPro" id="IPR029063">
    <property type="entry name" value="SAM-dependent_MTases_sf"/>
</dbReference>
<dbReference type="Gene3D" id="1.10.10.10">
    <property type="entry name" value="Winged helix-like DNA-binding domain superfamily/Winged helix DNA-binding domain"/>
    <property type="match status" value="1"/>
</dbReference>
<comment type="caution">
    <text evidence="6">The sequence shown here is derived from an EMBL/GenBank/DDBJ whole genome shotgun (WGS) entry which is preliminary data.</text>
</comment>
<proteinExistence type="predicted"/>
<dbReference type="InterPro" id="IPR012967">
    <property type="entry name" value="COMT_dimerisation"/>
</dbReference>
<evidence type="ECO:0000256" key="2">
    <source>
        <dbReference type="ARBA" id="ARBA00022679"/>
    </source>
</evidence>
<dbReference type="RefSeq" id="WP_344161012.1">
    <property type="nucleotide sequence ID" value="NZ_BAAABV010000018.1"/>
</dbReference>
<evidence type="ECO:0000259" key="5">
    <source>
        <dbReference type="Pfam" id="PF08100"/>
    </source>
</evidence>
<evidence type="ECO:0000256" key="3">
    <source>
        <dbReference type="ARBA" id="ARBA00022691"/>
    </source>
</evidence>
<evidence type="ECO:0000256" key="1">
    <source>
        <dbReference type="ARBA" id="ARBA00022603"/>
    </source>
</evidence>
<organism evidence="6 7">
    <name type="scientific">Streptomyces polychromogenes</name>
    <dbReference type="NCBI Taxonomy" id="67342"/>
    <lineage>
        <taxon>Bacteria</taxon>
        <taxon>Bacillati</taxon>
        <taxon>Actinomycetota</taxon>
        <taxon>Actinomycetes</taxon>
        <taxon>Kitasatosporales</taxon>
        <taxon>Streptomycetaceae</taxon>
        <taxon>Streptomyces</taxon>
    </lineage>
</organism>
<gene>
    <name evidence="6" type="ORF">GCM10010302_39720</name>
</gene>
<name>A0ABN0VGC1_9ACTN</name>
<keyword evidence="3" id="KW-0949">S-adenosyl-L-methionine</keyword>
<evidence type="ECO:0000259" key="4">
    <source>
        <dbReference type="Pfam" id="PF00891"/>
    </source>
</evidence>
<keyword evidence="1 6" id="KW-0489">Methyltransferase</keyword>